<evidence type="ECO:0000313" key="2">
    <source>
        <dbReference type="EMBL" id="GAG00262.1"/>
    </source>
</evidence>
<dbReference type="InterPro" id="IPR006437">
    <property type="entry name" value="Phage_terminase_lsu"/>
</dbReference>
<dbReference type="EMBL" id="BARS01025026">
    <property type="protein sequence ID" value="GAG00262.1"/>
    <property type="molecule type" value="Genomic_DNA"/>
</dbReference>
<dbReference type="InterPro" id="IPR027417">
    <property type="entry name" value="P-loop_NTPase"/>
</dbReference>
<protein>
    <recommendedName>
        <fullName evidence="1">Phage terminase large subunit N-terminal domain-containing protein</fullName>
    </recommendedName>
</protein>
<sequence>MKGGRNYLIVRNVANTSRMSTFKEVTKTIRAWNLNQYFQINKTEMVITSKLNGYQVIFYGLDDVDKVRSATAEKGVITDCLLEESTEMRKDDVTHLRKRLRGPSKLNKRITFIFNPIFRSHWLFEKYFAGKFNDDDNKYEDENMLILKTMYKDNLRFLEQDDIDELENEEDEYFYNVFTLGKWGILGDIIFKNWKVEDLSDQIPQFDNIRNGLDFGFAKDPATYNRIHY</sequence>
<name>X0ULU0_9ZZZZ</name>
<dbReference type="InterPro" id="IPR035412">
    <property type="entry name" value="Terminase_L_N"/>
</dbReference>
<dbReference type="AlphaFoldDB" id="X0ULU0"/>
<proteinExistence type="predicted"/>
<accession>X0ULU0</accession>
<evidence type="ECO:0000259" key="1">
    <source>
        <dbReference type="Pfam" id="PF04466"/>
    </source>
</evidence>
<organism evidence="2">
    <name type="scientific">marine sediment metagenome</name>
    <dbReference type="NCBI Taxonomy" id="412755"/>
    <lineage>
        <taxon>unclassified sequences</taxon>
        <taxon>metagenomes</taxon>
        <taxon>ecological metagenomes</taxon>
    </lineage>
</organism>
<reference evidence="2" key="1">
    <citation type="journal article" date="2014" name="Front. Microbiol.">
        <title>High frequency of phylogenetically diverse reductive dehalogenase-homologous genes in deep subseafloor sedimentary metagenomes.</title>
        <authorList>
            <person name="Kawai M."/>
            <person name="Futagami T."/>
            <person name="Toyoda A."/>
            <person name="Takaki Y."/>
            <person name="Nishi S."/>
            <person name="Hori S."/>
            <person name="Arai W."/>
            <person name="Tsubouchi T."/>
            <person name="Morono Y."/>
            <person name="Uchiyama I."/>
            <person name="Ito T."/>
            <person name="Fujiyama A."/>
            <person name="Inagaki F."/>
            <person name="Takami H."/>
        </authorList>
    </citation>
    <scope>NUCLEOTIDE SEQUENCE</scope>
    <source>
        <strain evidence="2">Expedition CK06-06</strain>
    </source>
</reference>
<dbReference type="PANTHER" id="PTHR39184:SF1">
    <property type="entry name" value="PBSX PHAGE TERMINASE LARGE SUBUNIT"/>
    <property type="match status" value="1"/>
</dbReference>
<dbReference type="Pfam" id="PF04466">
    <property type="entry name" value="Terminase_3"/>
    <property type="match status" value="1"/>
</dbReference>
<dbReference type="Gene3D" id="3.40.50.300">
    <property type="entry name" value="P-loop containing nucleotide triphosphate hydrolases"/>
    <property type="match status" value="1"/>
</dbReference>
<dbReference type="PANTHER" id="PTHR39184">
    <property type="match status" value="1"/>
</dbReference>
<dbReference type="NCBIfam" id="TIGR01547">
    <property type="entry name" value="phage_term_2"/>
    <property type="match status" value="1"/>
</dbReference>
<feature type="domain" description="Phage terminase large subunit N-terminal" evidence="1">
    <location>
        <begin position="4"/>
        <end position="175"/>
    </location>
</feature>
<comment type="caution">
    <text evidence="2">The sequence shown here is derived from an EMBL/GenBank/DDBJ whole genome shotgun (WGS) entry which is preliminary data.</text>
</comment>
<feature type="non-terminal residue" evidence="2">
    <location>
        <position position="229"/>
    </location>
</feature>
<gene>
    <name evidence="2" type="ORF">S01H1_39620</name>
</gene>
<dbReference type="InterPro" id="IPR052380">
    <property type="entry name" value="Viral_DNA_packaging_terminase"/>
</dbReference>